<sequence>MTRVLAGDLGGTNTRLAIVSTDGGPRRWVAREDFHSRDHDSLEELVRA</sequence>
<feature type="non-terminal residue" evidence="4">
    <location>
        <position position="48"/>
    </location>
</feature>
<accession>A0A537LIW4</accession>
<evidence type="ECO:0000256" key="2">
    <source>
        <dbReference type="ARBA" id="ARBA00022777"/>
    </source>
</evidence>
<protein>
    <submittedName>
        <fullName evidence="4">Glucokinase</fullName>
    </submittedName>
</protein>
<evidence type="ECO:0000256" key="1">
    <source>
        <dbReference type="ARBA" id="ARBA00022679"/>
    </source>
</evidence>
<evidence type="ECO:0000313" key="5">
    <source>
        <dbReference type="Proteomes" id="UP000315217"/>
    </source>
</evidence>
<dbReference type="GO" id="GO:0004340">
    <property type="term" value="F:glucokinase activity"/>
    <property type="evidence" value="ECO:0007669"/>
    <property type="project" value="InterPro"/>
</dbReference>
<gene>
    <name evidence="4" type="ORF">E6G98_12955</name>
</gene>
<dbReference type="Proteomes" id="UP000315217">
    <property type="component" value="Unassembled WGS sequence"/>
</dbReference>
<dbReference type="Gene3D" id="3.30.420.40">
    <property type="match status" value="1"/>
</dbReference>
<dbReference type="AlphaFoldDB" id="A0A537LIW4"/>
<comment type="caution">
    <text evidence="4">The sequence shown here is derived from an EMBL/GenBank/DDBJ whole genome shotgun (WGS) entry which is preliminary data.</text>
</comment>
<dbReference type="EMBL" id="VBAI01000226">
    <property type="protein sequence ID" value="TMJ07974.1"/>
    <property type="molecule type" value="Genomic_DNA"/>
</dbReference>
<dbReference type="GO" id="GO:0005536">
    <property type="term" value="F:D-glucose binding"/>
    <property type="evidence" value="ECO:0007669"/>
    <property type="project" value="InterPro"/>
</dbReference>
<comment type="similarity">
    <text evidence="3">Belongs to the bacterial glucokinase family.</text>
</comment>
<dbReference type="GO" id="GO:0006096">
    <property type="term" value="P:glycolytic process"/>
    <property type="evidence" value="ECO:0007669"/>
    <property type="project" value="InterPro"/>
</dbReference>
<reference evidence="4 5" key="1">
    <citation type="journal article" date="2019" name="Nat. Microbiol.">
        <title>Mediterranean grassland soil C-N compound turnover is dependent on rainfall and depth, and is mediated by genomically divergent microorganisms.</title>
        <authorList>
            <person name="Diamond S."/>
            <person name="Andeer P.F."/>
            <person name="Li Z."/>
            <person name="Crits-Christoph A."/>
            <person name="Burstein D."/>
            <person name="Anantharaman K."/>
            <person name="Lane K.R."/>
            <person name="Thomas B.C."/>
            <person name="Pan C."/>
            <person name="Northen T.R."/>
            <person name="Banfield J.F."/>
        </authorList>
    </citation>
    <scope>NUCLEOTIDE SEQUENCE [LARGE SCALE GENOMIC DNA]</scope>
    <source>
        <strain evidence="4">NP_1</strain>
    </source>
</reference>
<name>A0A537LIW4_9BACT</name>
<evidence type="ECO:0000313" key="4">
    <source>
        <dbReference type="EMBL" id="TMJ07974.1"/>
    </source>
</evidence>
<evidence type="ECO:0000256" key="3">
    <source>
        <dbReference type="RuleBase" id="RU004046"/>
    </source>
</evidence>
<proteinExistence type="inferred from homology"/>
<keyword evidence="1" id="KW-0808">Transferase</keyword>
<dbReference type="Pfam" id="PF02685">
    <property type="entry name" value="Glucokinase"/>
    <property type="match status" value="1"/>
</dbReference>
<organism evidence="4 5">
    <name type="scientific">Candidatus Segetimicrobium genomatis</name>
    <dbReference type="NCBI Taxonomy" id="2569760"/>
    <lineage>
        <taxon>Bacteria</taxon>
        <taxon>Bacillati</taxon>
        <taxon>Candidatus Sysuimicrobiota</taxon>
        <taxon>Candidatus Sysuimicrobiia</taxon>
        <taxon>Candidatus Sysuimicrobiales</taxon>
        <taxon>Candidatus Segetimicrobiaceae</taxon>
        <taxon>Candidatus Segetimicrobium</taxon>
    </lineage>
</organism>
<keyword evidence="2 4" id="KW-0418">Kinase</keyword>
<dbReference type="GO" id="GO:0005524">
    <property type="term" value="F:ATP binding"/>
    <property type="evidence" value="ECO:0007669"/>
    <property type="project" value="InterPro"/>
</dbReference>
<dbReference type="InterPro" id="IPR003836">
    <property type="entry name" value="Glucokinase"/>
</dbReference>